<dbReference type="Proteomes" id="UP000198706">
    <property type="component" value="Unassembled WGS sequence"/>
</dbReference>
<reference evidence="5 6" key="1">
    <citation type="submission" date="2016-10" db="EMBL/GenBank/DDBJ databases">
        <authorList>
            <person name="de Groot N.N."/>
        </authorList>
    </citation>
    <scope>NUCLEOTIDE SEQUENCE [LARGE SCALE GENOMIC DNA]</scope>
    <source>
        <strain evidence="5 6">JCM 21544</strain>
    </source>
</reference>
<name>A0A1G8X6K1_9PSED</name>
<feature type="transmembrane region" description="Helical" evidence="4">
    <location>
        <begin position="12"/>
        <end position="30"/>
    </location>
</feature>
<feature type="transmembrane region" description="Helical" evidence="4">
    <location>
        <begin position="162"/>
        <end position="186"/>
    </location>
</feature>
<organism evidence="5 6">
    <name type="scientific">Pseudomonas indica</name>
    <dbReference type="NCBI Taxonomy" id="137658"/>
    <lineage>
        <taxon>Bacteria</taxon>
        <taxon>Pseudomonadati</taxon>
        <taxon>Pseudomonadota</taxon>
        <taxon>Gammaproteobacteria</taxon>
        <taxon>Pseudomonadales</taxon>
        <taxon>Pseudomonadaceae</taxon>
        <taxon>Pseudomonas</taxon>
    </lineage>
</organism>
<evidence type="ECO:0000256" key="1">
    <source>
        <dbReference type="ARBA" id="ARBA00022692"/>
    </source>
</evidence>
<feature type="transmembrane region" description="Helical" evidence="4">
    <location>
        <begin position="243"/>
        <end position="261"/>
    </location>
</feature>
<dbReference type="AlphaFoldDB" id="A0A1G8X6K1"/>
<keyword evidence="6" id="KW-1185">Reference proteome</keyword>
<dbReference type="Pfam" id="PF07690">
    <property type="entry name" value="MFS_1"/>
    <property type="match status" value="1"/>
</dbReference>
<dbReference type="InterPro" id="IPR011701">
    <property type="entry name" value="MFS"/>
</dbReference>
<protein>
    <submittedName>
        <fullName evidence="5">Predicted arabinose efflux permease, MFS family</fullName>
    </submittedName>
</protein>
<evidence type="ECO:0000313" key="5">
    <source>
        <dbReference type="EMBL" id="SDJ86091.1"/>
    </source>
</evidence>
<keyword evidence="3 4" id="KW-0472">Membrane</keyword>
<dbReference type="EMBL" id="FNFD01000003">
    <property type="protein sequence ID" value="SDJ86091.1"/>
    <property type="molecule type" value="Genomic_DNA"/>
</dbReference>
<feature type="transmembrane region" description="Helical" evidence="4">
    <location>
        <begin position="207"/>
        <end position="231"/>
    </location>
</feature>
<dbReference type="SUPFAM" id="SSF103473">
    <property type="entry name" value="MFS general substrate transporter"/>
    <property type="match status" value="1"/>
</dbReference>
<dbReference type="PANTHER" id="PTHR11360:SF308">
    <property type="entry name" value="BLL3089 PROTEIN"/>
    <property type="match status" value="1"/>
</dbReference>
<feature type="transmembrane region" description="Helical" evidence="4">
    <location>
        <begin position="273"/>
        <end position="294"/>
    </location>
</feature>
<feature type="transmembrane region" description="Helical" evidence="4">
    <location>
        <begin position="50"/>
        <end position="67"/>
    </location>
</feature>
<evidence type="ECO:0000256" key="2">
    <source>
        <dbReference type="ARBA" id="ARBA00022989"/>
    </source>
</evidence>
<keyword evidence="1 4" id="KW-0812">Transmembrane</keyword>
<sequence>MTAGPSPLGRGAVARLGLAQLIGWGISFYLPGALGEAIVSAQGWSRSQVYGGLSAALCCMALLSPLAGEWIDRYGGRRVMCAGACCNALGCLIIAGSTHIPVYYLGWLVLGVGMRLTLYDALSTSLAQGAREQAREAMARVTLLGGLASTVFWPLGQGLLQVFGWRSALCVYALFALACLPLLRSVPGAGERSSRDGPVGGPEPRNAVWLAGPLFTLMTMLTSFLSAGLSAHLPGLLDGLGSAGGWSVGVAALWGFGQLCARFVDMLYGARLPVLLHSLLAAACLPVSLAIGWLGGAQAWLAALFVFGYGAANGLAAIVRAGLPLVLFGAQGYGARVGRLLLPSYVLSAIAPLAYAEAHERLGARPTLGISVGIGVAIVSAALALFFVARSGMRDSAVRSLET</sequence>
<feature type="transmembrane region" description="Helical" evidence="4">
    <location>
        <begin position="368"/>
        <end position="389"/>
    </location>
</feature>
<evidence type="ECO:0000256" key="4">
    <source>
        <dbReference type="SAM" id="Phobius"/>
    </source>
</evidence>
<proteinExistence type="predicted"/>
<evidence type="ECO:0000256" key="3">
    <source>
        <dbReference type="ARBA" id="ARBA00023136"/>
    </source>
</evidence>
<keyword evidence="2 4" id="KW-1133">Transmembrane helix</keyword>
<dbReference type="RefSeq" id="WP_084333723.1">
    <property type="nucleotide sequence ID" value="NZ_CBKZNZ010000076.1"/>
</dbReference>
<feature type="transmembrane region" description="Helical" evidence="4">
    <location>
        <begin position="300"/>
        <end position="328"/>
    </location>
</feature>
<dbReference type="InterPro" id="IPR050327">
    <property type="entry name" value="Proton-linked_MCT"/>
</dbReference>
<dbReference type="Gene3D" id="1.20.1250.20">
    <property type="entry name" value="MFS general substrate transporter like domains"/>
    <property type="match status" value="1"/>
</dbReference>
<gene>
    <name evidence="5" type="ORF">SAMN05216186_10391</name>
</gene>
<feature type="transmembrane region" description="Helical" evidence="4">
    <location>
        <begin position="102"/>
        <end position="118"/>
    </location>
</feature>
<dbReference type="PANTHER" id="PTHR11360">
    <property type="entry name" value="MONOCARBOXYLATE TRANSPORTER"/>
    <property type="match status" value="1"/>
</dbReference>
<dbReference type="STRING" id="137658.SAMN05216186_10391"/>
<feature type="transmembrane region" description="Helical" evidence="4">
    <location>
        <begin position="340"/>
        <end position="356"/>
    </location>
</feature>
<dbReference type="InterPro" id="IPR036259">
    <property type="entry name" value="MFS_trans_sf"/>
</dbReference>
<evidence type="ECO:0000313" key="6">
    <source>
        <dbReference type="Proteomes" id="UP000198706"/>
    </source>
</evidence>
<accession>A0A1G8X6K1</accession>
<dbReference type="GO" id="GO:0022857">
    <property type="term" value="F:transmembrane transporter activity"/>
    <property type="evidence" value="ECO:0007669"/>
    <property type="project" value="InterPro"/>
</dbReference>